<feature type="coiled-coil region" evidence="1">
    <location>
        <begin position="22"/>
        <end position="49"/>
    </location>
</feature>
<evidence type="ECO:0000313" key="3">
    <source>
        <dbReference type="EMBL" id="MDO3693230.1"/>
    </source>
</evidence>
<feature type="compositionally biased region" description="Basic and acidic residues" evidence="2">
    <location>
        <begin position="90"/>
        <end position="120"/>
    </location>
</feature>
<feature type="region of interest" description="Disordered" evidence="2">
    <location>
        <begin position="77"/>
        <end position="127"/>
    </location>
</feature>
<dbReference type="Gene3D" id="3.40.50.1110">
    <property type="entry name" value="SGNH hydrolase"/>
    <property type="match status" value="1"/>
</dbReference>
<dbReference type="PROSITE" id="PS51257">
    <property type="entry name" value="PROKAR_LIPOPROTEIN"/>
    <property type="match status" value="1"/>
</dbReference>
<comment type="caution">
    <text evidence="3">The sequence shown here is derived from an EMBL/GenBank/DDBJ whole genome shotgun (WGS) entry which is preliminary data.</text>
</comment>
<evidence type="ECO:0000313" key="4">
    <source>
        <dbReference type="Proteomes" id="UP001168642"/>
    </source>
</evidence>
<sequence length="444" mass="48542">MKRTLKILILLTLNLLITSCVDESLRDDLEQLKEEVNNNKTNIQLLQESNSINFVETLDTGYKIHFSDNTFIEISNGTDGNNGIDGQNGEDGKDGVNGKDGVDGQNGEDGKDGVNGKDGVDGQNGIDGKDAPYIVEITENETHFVFKFSDDTIIEAPINIDFKRIACWGDSLTAQGFPAILQSLLGSDEYGILNNGVGGENTLAIGARQGGIPMYLKNRVIIPATTETIVLGEKTNTFISTHNNTSSITPLLQGGSSTVNNCMINDIECIIRWTGTAWNDPDGRYTLTRITEGIERTTTENSIVFTGAMRKHRNYHANVFFVGQNGGYSSYDDLVNQIKKMVDFSSSSNYLVIGLHTQSAAYRNGLEVKMLSEFGARYINLREYLSTYGLEDAGLTPTEEDLSAMNSGKCPPQLLRDGVHFTTTGSTLLASLIKKRMITLGIVE</sequence>
<name>A0ABT8VMN1_9FLAO</name>
<gene>
    <name evidence="3" type="ORF">QVZ41_00005</name>
</gene>
<organism evidence="3 4">
    <name type="scientific">Wenyingzhuangia gilva</name>
    <dbReference type="NCBI Taxonomy" id="3057677"/>
    <lineage>
        <taxon>Bacteria</taxon>
        <taxon>Pseudomonadati</taxon>
        <taxon>Bacteroidota</taxon>
        <taxon>Flavobacteriia</taxon>
        <taxon>Flavobacteriales</taxon>
        <taxon>Flavobacteriaceae</taxon>
        <taxon>Wenyingzhuangia</taxon>
    </lineage>
</organism>
<dbReference type="PANTHER" id="PTHR37456">
    <property type="entry name" value="SI:CH211-266K2.1"/>
    <property type="match status" value="1"/>
</dbReference>
<dbReference type="RefSeq" id="WP_302882503.1">
    <property type="nucleotide sequence ID" value="NZ_JAUMIT010000001.1"/>
</dbReference>
<evidence type="ECO:0008006" key="5">
    <source>
        <dbReference type="Google" id="ProtNLM"/>
    </source>
</evidence>
<dbReference type="Pfam" id="PF01391">
    <property type="entry name" value="Collagen"/>
    <property type="match status" value="1"/>
</dbReference>
<dbReference type="InterPro" id="IPR050938">
    <property type="entry name" value="Collagen_Structural_Proteins"/>
</dbReference>
<dbReference type="SUPFAM" id="SSF52266">
    <property type="entry name" value="SGNH hydrolase"/>
    <property type="match status" value="2"/>
</dbReference>
<evidence type="ECO:0000256" key="1">
    <source>
        <dbReference type="SAM" id="Coils"/>
    </source>
</evidence>
<protein>
    <recommendedName>
        <fullName evidence="5">Collagen triple helix repeat protein</fullName>
    </recommendedName>
</protein>
<keyword evidence="1" id="KW-0175">Coiled coil</keyword>
<proteinExistence type="predicted"/>
<dbReference type="PANTHER" id="PTHR37456:SF6">
    <property type="entry name" value="COLLAGEN ALPHA-1(XXIII) CHAIN-LIKE ISOFORM X2"/>
    <property type="match status" value="1"/>
</dbReference>
<keyword evidence="4" id="KW-1185">Reference proteome</keyword>
<evidence type="ECO:0000256" key="2">
    <source>
        <dbReference type="SAM" id="MobiDB-lite"/>
    </source>
</evidence>
<accession>A0ABT8VMN1</accession>
<dbReference type="InterPro" id="IPR008160">
    <property type="entry name" value="Collagen"/>
</dbReference>
<reference evidence="3" key="1">
    <citation type="submission" date="2023-07" db="EMBL/GenBank/DDBJ databases">
        <title>Wenyingzhuangia sp. chi5 genome sequencing and assembly.</title>
        <authorList>
            <person name="Park S."/>
        </authorList>
    </citation>
    <scope>NUCLEOTIDE SEQUENCE</scope>
    <source>
        <strain evidence="3">Chi5</strain>
    </source>
</reference>
<dbReference type="EMBL" id="JAUMIT010000001">
    <property type="protein sequence ID" value="MDO3693230.1"/>
    <property type="molecule type" value="Genomic_DNA"/>
</dbReference>
<dbReference type="InterPro" id="IPR036514">
    <property type="entry name" value="SGNH_hydro_sf"/>
</dbReference>
<dbReference type="Proteomes" id="UP001168642">
    <property type="component" value="Unassembled WGS sequence"/>
</dbReference>